<accession>A0ABR9AJW6</accession>
<proteinExistence type="predicted"/>
<organism evidence="1 2">
    <name type="scientific">Echinicola arenosa</name>
    <dbReference type="NCBI Taxonomy" id="2774144"/>
    <lineage>
        <taxon>Bacteria</taxon>
        <taxon>Pseudomonadati</taxon>
        <taxon>Bacteroidota</taxon>
        <taxon>Cytophagia</taxon>
        <taxon>Cytophagales</taxon>
        <taxon>Cyclobacteriaceae</taxon>
        <taxon>Echinicola</taxon>
    </lineage>
</organism>
<reference evidence="1 2" key="1">
    <citation type="submission" date="2020-09" db="EMBL/GenBank/DDBJ databases">
        <title>Echinicola sp. CAU 1574 isolated from sand of Sido Beach.</title>
        <authorList>
            <person name="Kim W."/>
        </authorList>
    </citation>
    <scope>NUCLEOTIDE SEQUENCE [LARGE SCALE GENOMIC DNA]</scope>
    <source>
        <strain evidence="1 2">CAU 1574</strain>
    </source>
</reference>
<gene>
    <name evidence="1" type="ORF">IFO69_10220</name>
</gene>
<dbReference type="Proteomes" id="UP000647133">
    <property type="component" value="Unassembled WGS sequence"/>
</dbReference>
<dbReference type="RefSeq" id="WP_192010009.1">
    <property type="nucleotide sequence ID" value="NZ_JACYTQ010000003.1"/>
</dbReference>
<sequence>MKNAPDGCYPVFDRIDCFLVESQNHELVIKHCPKRYSYDKNCGCESVSWWGSRGRCAAAILAGAGTGAIGGGGALSVTVYGIQVGITVGAVAGALGVAAAGCWVPE</sequence>
<evidence type="ECO:0000313" key="2">
    <source>
        <dbReference type="Proteomes" id="UP000647133"/>
    </source>
</evidence>
<dbReference type="EMBL" id="JACYTQ010000003">
    <property type="protein sequence ID" value="MBD8489120.1"/>
    <property type="molecule type" value="Genomic_DNA"/>
</dbReference>
<keyword evidence="2" id="KW-1185">Reference proteome</keyword>
<evidence type="ECO:0000313" key="1">
    <source>
        <dbReference type="EMBL" id="MBD8489120.1"/>
    </source>
</evidence>
<comment type="caution">
    <text evidence="1">The sequence shown here is derived from an EMBL/GenBank/DDBJ whole genome shotgun (WGS) entry which is preliminary data.</text>
</comment>
<protein>
    <submittedName>
        <fullName evidence="1">Uncharacterized protein</fullName>
    </submittedName>
</protein>
<name>A0ABR9AJW6_9BACT</name>